<gene>
    <name evidence="2" type="ORF">BGE01nite_01550</name>
</gene>
<proteinExistence type="predicted"/>
<evidence type="ECO:0000313" key="2">
    <source>
        <dbReference type="EMBL" id="GEP40864.1"/>
    </source>
</evidence>
<accession>A0A512M292</accession>
<name>A0A512M292_9BACT</name>
<dbReference type="PANTHER" id="PTHR12905">
    <property type="entry name" value="METALLOPHOSPHOESTERASE"/>
    <property type="match status" value="1"/>
</dbReference>
<dbReference type="InterPro" id="IPR051693">
    <property type="entry name" value="UPF0046_metallophosphoest"/>
</dbReference>
<dbReference type="OrthoDB" id="332939at2"/>
<organism evidence="2 3">
    <name type="scientific">Brevifollis gellanilyticus</name>
    <dbReference type="NCBI Taxonomy" id="748831"/>
    <lineage>
        <taxon>Bacteria</taxon>
        <taxon>Pseudomonadati</taxon>
        <taxon>Verrucomicrobiota</taxon>
        <taxon>Verrucomicrobiia</taxon>
        <taxon>Verrucomicrobiales</taxon>
        <taxon>Verrucomicrobiaceae</taxon>
    </lineage>
</organism>
<dbReference type="SUPFAM" id="SSF56300">
    <property type="entry name" value="Metallo-dependent phosphatases"/>
    <property type="match status" value="1"/>
</dbReference>
<dbReference type="InterPro" id="IPR029052">
    <property type="entry name" value="Metallo-depent_PP-like"/>
</dbReference>
<dbReference type="Pfam" id="PF00149">
    <property type="entry name" value="Metallophos"/>
    <property type="match status" value="1"/>
</dbReference>
<protein>
    <recommendedName>
        <fullName evidence="1">Calcineurin-like phosphoesterase domain-containing protein</fullName>
    </recommendedName>
</protein>
<dbReference type="RefSeq" id="WP_146848343.1">
    <property type="nucleotide sequence ID" value="NZ_BKAG01000001.1"/>
</dbReference>
<dbReference type="GO" id="GO:0016787">
    <property type="term" value="F:hydrolase activity"/>
    <property type="evidence" value="ECO:0007669"/>
    <property type="project" value="InterPro"/>
</dbReference>
<comment type="caution">
    <text evidence="2">The sequence shown here is derived from an EMBL/GenBank/DDBJ whole genome shotgun (WGS) entry which is preliminary data.</text>
</comment>
<dbReference type="PANTHER" id="PTHR12905:SF0">
    <property type="entry name" value="CALCINEURIN-LIKE PHOSPHOESTERASE DOMAIN-CONTAINING PROTEIN"/>
    <property type="match status" value="1"/>
</dbReference>
<feature type="domain" description="Calcineurin-like phosphoesterase" evidence="1">
    <location>
        <begin position="15"/>
        <end position="172"/>
    </location>
</feature>
<reference evidence="2 3" key="1">
    <citation type="submission" date="2019-07" db="EMBL/GenBank/DDBJ databases">
        <title>Whole genome shotgun sequence of Brevifollis gellanilyticus NBRC 108608.</title>
        <authorList>
            <person name="Hosoyama A."/>
            <person name="Uohara A."/>
            <person name="Ohji S."/>
            <person name="Ichikawa N."/>
        </authorList>
    </citation>
    <scope>NUCLEOTIDE SEQUENCE [LARGE SCALE GENOMIC DNA]</scope>
    <source>
        <strain evidence="2 3">NBRC 108608</strain>
    </source>
</reference>
<dbReference type="Gene3D" id="3.60.21.10">
    <property type="match status" value="1"/>
</dbReference>
<evidence type="ECO:0000313" key="3">
    <source>
        <dbReference type="Proteomes" id="UP000321577"/>
    </source>
</evidence>
<dbReference type="CDD" id="cd07379">
    <property type="entry name" value="MPP_239FB"/>
    <property type="match status" value="1"/>
</dbReference>
<dbReference type="InterPro" id="IPR004843">
    <property type="entry name" value="Calcineurin-like_PHP"/>
</dbReference>
<keyword evidence="3" id="KW-1185">Reference proteome</keyword>
<dbReference type="Proteomes" id="UP000321577">
    <property type="component" value="Unassembled WGS sequence"/>
</dbReference>
<sequence>MITLCIIADTHRKHRQVTIPPCDLLIHCGDFGYFERDDRANLEDVDAWFAEAPAKQILCIGGNHDFMLQRREFRFTHAHLLEDTTFEYCGLRIFGSPWCPDLPFFAYHRTEPQLIETWSRIPSDTDILITHTPPHGILDLPYGSETHVGCPHLREELTRIRPRIHAFGHIHHSHGRHEEANTLYLNTAVVTGRDLEVTNPPVIVQVPEGQTASQPNIDCDYLGTASEKSSRSKINSHNQVCQPCR</sequence>
<evidence type="ECO:0000259" key="1">
    <source>
        <dbReference type="Pfam" id="PF00149"/>
    </source>
</evidence>
<dbReference type="EMBL" id="BKAG01000001">
    <property type="protein sequence ID" value="GEP40864.1"/>
    <property type="molecule type" value="Genomic_DNA"/>
</dbReference>
<dbReference type="AlphaFoldDB" id="A0A512M292"/>